<protein>
    <recommendedName>
        <fullName evidence="4">Amidase</fullName>
    </recommendedName>
</protein>
<keyword evidence="2" id="KW-0732">Signal</keyword>
<reference evidence="3" key="1">
    <citation type="journal article" date="2020" name="mSystems">
        <title>Genome- and Community-Level Interaction Insights into Carbon Utilization and Element Cycling Functions of Hydrothermarchaeota in Hydrothermal Sediment.</title>
        <authorList>
            <person name="Zhou Z."/>
            <person name="Liu Y."/>
            <person name="Xu W."/>
            <person name="Pan J."/>
            <person name="Luo Z.H."/>
            <person name="Li M."/>
        </authorList>
    </citation>
    <scope>NUCLEOTIDE SEQUENCE [LARGE SCALE GENOMIC DNA]</scope>
    <source>
        <strain evidence="3">SpSt-102</strain>
    </source>
</reference>
<feature type="signal peptide" evidence="2">
    <location>
        <begin position="1"/>
        <end position="22"/>
    </location>
</feature>
<dbReference type="EMBL" id="DRUZ01000032">
    <property type="protein sequence ID" value="HHS01390.1"/>
    <property type="molecule type" value="Genomic_DNA"/>
</dbReference>
<sequence>MKRVISTLLIVSLILFVSNAMAFAAKKKQVASPKRSQSQEISEPGQTPVSQEETKQPSQPAISSNNTGFGTWLWNPWLIVSSKDEILNFLQTNGYSELYLQIDSTLDSRYYRDFLSSAASYGISVYALSGDSIWIWQDRREGFYNFVRWVENYNLNVSESEKFCGIHLDVEPYQIAEWNTARDVVILNYQSFVEEAILQASRLNLPAVFDIPFWFDEIYYSNSYGSGNLAQWVISKASWTNIMAYRDSSQEIITISENEATYAKNFGKKLVISVETQPSIEGENVTFFEEGLATMYSELSSVKAYFESKGYTNIGFAVHHLASVMKM</sequence>
<evidence type="ECO:0008006" key="4">
    <source>
        <dbReference type="Google" id="ProtNLM"/>
    </source>
</evidence>
<feature type="chain" id="PRO_5039151940" description="Amidase" evidence="2">
    <location>
        <begin position="23"/>
        <end position="327"/>
    </location>
</feature>
<evidence type="ECO:0000256" key="2">
    <source>
        <dbReference type="SAM" id="SignalP"/>
    </source>
</evidence>
<name>A0A7C5V0V1_9FIRM</name>
<gene>
    <name evidence="3" type="ORF">ENL71_02480</name>
</gene>
<evidence type="ECO:0000256" key="1">
    <source>
        <dbReference type="SAM" id="MobiDB-lite"/>
    </source>
</evidence>
<evidence type="ECO:0000313" key="3">
    <source>
        <dbReference type="EMBL" id="HHS01390.1"/>
    </source>
</evidence>
<organism evidence="3">
    <name type="scientific">Caldicellulosiruptor owensensis</name>
    <dbReference type="NCBI Taxonomy" id="55205"/>
    <lineage>
        <taxon>Bacteria</taxon>
        <taxon>Bacillati</taxon>
        <taxon>Bacillota</taxon>
        <taxon>Bacillota incertae sedis</taxon>
        <taxon>Caldicellulosiruptorales</taxon>
        <taxon>Caldicellulosiruptoraceae</taxon>
        <taxon>Caldicellulosiruptor</taxon>
    </lineage>
</organism>
<accession>A0A7C5V0V1</accession>
<feature type="region of interest" description="Disordered" evidence="1">
    <location>
        <begin position="34"/>
        <end position="64"/>
    </location>
</feature>
<proteinExistence type="predicted"/>
<dbReference type="AlphaFoldDB" id="A0A7C5V0V1"/>
<comment type="caution">
    <text evidence="3">The sequence shown here is derived from an EMBL/GenBank/DDBJ whole genome shotgun (WGS) entry which is preliminary data.</text>
</comment>